<keyword evidence="2" id="KW-0378">Hydrolase</keyword>
<dbReference type="PANTHER" id="PTHR30231">
    <property type="entry name" value="DNA POLYMERASE III SUBUNIT EPSILON"/>
    <property type="match status" value="1"/>
</dbReference>
<reference evidence="2" key="1">
    <citation type="submission" date="2020-12" db="EMBL/GenBank/DDBJ databases">
        <title>Clostridium thailandense sp. nov., a novel acetogenic bacterium isolated from peat land soil in Thailand.</title>
        <authorList>
            <person name="Chaikitkaew S."/>
            <person name="Birkeland N.K."/>
        </authorList>
    </citation>
    <scope>NUCLEOTIDE SEQUENCE</scope>
    <source>
        <strain evidence="2">DSM 17425</strain>
    </source>
</reference>
<keyword evidence="2" id="KW-0269">Exonuclease</keyword>
<sequence>MKKIFIDTETTGLEPGEILQLTYCVCDINDSGEEKVSFAKNFFFAVDYIDPSAEAVHGFDIKTLKVLSNGRKFKDVAKEVAEDLNGGIFIAHNVRFDQKFITAEFNRLNNINWSPKGFFCTMEFFKSIVKATTKTGRLKNPRLEETMTFLEVNESTVLKGAKRLFNCKEVGFHDARYDVAGLVSCYYRAKKLGYDLDKAI</sequence>
<gene>
    <name evidence="2" type="ORF">I6U51_21220</name>
</gene>
<dbReference type="SUPFAM" id="SSF53098">
    <property type="entry name" value="Ribonuclease H-like"/>
    <property type="match status" value="1"/>
</dbReference>
<dbReference type="GO" id="GO:0005829">
    <property type="term" value="C:cytosol"/>
    <property type="evidence" value="ECO:0007669"/>
    <property type="project" value="TreeGrafter"/>
</dbReference>
<protein>
    <submittedName>
        <fullName evidence="2">3'-5' exonuclease</fullName>
    </submittedName>
</protein>
<dbReference type="CDD" id="cd06127">
    <property type="entry name" value="DEDDh"/>
    <property type="match status" value="1"/>
</dbReference>
<organism evidence="2 3">
    <name type="scientific">Clostridium aciditolerans</name>
    <dbReference type="NCBI Taxonomy" id="339861"/>
    <lineage>
        <taxon>Bacteria</taxon>
        <taxon>Bacillati</taxon>
        <taxon>Bacillota</taxon>
        <taxon>Clostridia</taxon>
        <taxon>Eubacteriales</taxon>
        <taxon>Clostridiaceae</taxon>
        <taxon>Clostridium</taxon>
    </lineage>
</organism>
<dbReference type="GO" id="GO:0003676">
    <property type="term" value="F:nucleic acid binding"/>
    <property type="evidence" value="ECO:0007669"/>
    <property type="project" value="InterPro"/>
</dbReference>
<dbReference type="Pfam" id="PF00929">
    <property type="entry name" value="RNase_T"/>
    <property type="match status" value="1"/>
</dbReference>
<dbReference type="AlphaFoldDB" id="A0A934I2Q0"/>
<dbReference type="Proteomes" id="UP000622687">
    <property type="component" value="Unassembled WGS sequence"/>
</dbReference>
<proteinExistence type="predicted"/>
<dbReference type="SMART" id="SM00479">
    <property type="entry name" value="EXOIII"/>
    <property type="match status" value="1"/>
</dbReference>
<dbReference type="Gene3D" id="3.30.420.10">
    <property type="entry name" value="Ribonuclease H-like superfamily/Ribonuclease H"/>
    <property type="match status" value="1"/>
</dbReference>
<dbReference type="InterPro" id="IPR012337">
    <property type="entry name" value="RNaseH-like_sf"/>
</dbReference>
<evidence type="ECO:0000313" key="2">
    <source>
        <dbReference type="EMBL" id="MBI6875198.1"/>
    </source>
</evidence>
<dbReference type="GO" id="GO:0008408">
    <property type="term" value="F:3'-5' exonuclease activity"/>
    <property type="evidence" value="ECO:0007669"/>
    <property type="project" value="TreeGrafter"/>
</dbReference>
<comment type="caution">
    <text evidence="2">The sequence shown here is derived from an EMBL/GenBank/DDBJ whole genome shotgun (WGS) entry which is preliminary data.</text>
</comment>
<keyword evidence="2" id="KW-0540">Nuclease</keyword>
<evidence type="ECO:0000259" key="1">
    <source>
        <dbReference type="SMART" id="SM00479"/>
    </source>
</evidence>
<dbReference type="RefSeq" id="WP_211144558.1">
    <property type="nucleotide sequence ID" value="NZ_JAEEGB010000039.1"/>
</dbReference>
<name>A0A934I2Q0_9CLOT</name>
<dbReference type="GO" id="GO:0045004">
    <property type="term" value="P:DNA replication proofreading"/>
    <property type="evidence" value="ECO:0007669"/>
    <property type="project" value="TreeGrafter"/>
</dbReference>
<dbReference type="PANTHER" id="PTHR30231:SF41">
    <property type="entry name" value="DNA POLYMERASE III SUBUNIT EPSILON"/>
    <property type="match status" value="1"/>
</dbReference>
<dbReference type="InterPro" id="IPR036397">
    <property type="entry name" value="RNaseH_sf"/>
</dbReference>
<evidence type="ECO:0000313" key="3">
    <source>
        <dbReference type="Proteomes" id="UP000622687"/>
    </source>
</evidence>
<dbReference type="InterPro" id="IPR013520">
    <property type="entry name" value="Ribonucl_H"/>
</dbReference>
<keyword evidence="3" id="KW-1185">Reference proteome</keyword>
<dbReference type="EMBL" id="JAEEGB010000039">
    <property type="protein sequence ID" value="MBI6875198.1"/>
    <property type="molecule type" value="Genomic_DNA"/>
</dbReference>
<feature type="domain" description="Exonuclease" evidence="1">
    <location>
        <begin position="2"/>
        <end position="195"/>
    </location>
</feature>
<accession>A0A934I2Q0</accession>